<dbReference type="Gene3D" id="2.40.30.100">
    <property type="entry name" value="AF2212/PG0164-like"/>
    <property type="match status" value="1"/>
</dbReference>
<gene>
    <name evidence="1" type="ORF">SAMN05216555_10822</name>
</gene>
<reference evidence="2" key="1">
    <citation type="submission" date="2016-10" db="EMBL/GenBank/DDBJ databases">
        <authorList>
            <person name="Varghese N."/>
            <person name="Submissions S."/>
        </authorList>
    </citation>
    <scope>NUCLEOTIDE SEQUENCE [LARGE SCALE GENOMIC DNA]</scope>
    <source>
        <strain evidence="2">CGMCC 1.10783</strain>
    </source>
</reference>
<evidence type="ECO:0000313" key="1">
    <source>
        <dbReference type="EMBL" id="SDJ18762.1"/>
    </source>
</evidence>
<dbReference type="InterPro" id="IPR037079">
    <property type="entry name" value="AF2212/PG0164-like_sf"/>
</dbReference>
<sequence length="68" mass="7144">MAPYRRGFGSVKVTATVAGTSWDTSIFPDSKSGSYLLPVKRSIRMAAGLREGDSVEVGLDIAEPGARG</sequence>
<evidence type="ECO:0008006" key="3">
    <source>
        <dbReference type="Google" id="ProtNLM"/>
    </source>
</evidence>
<dbReference type="STRING" id="1045773.SAMN05216555_10822"/>
<dbReference type="SUPFAM" id="SSF141694">
    <property type="entry name" value="AF2212/PG0164-like"/>
    <property type="match status" value="1"/>
</dbReference>
<evidence type="ECO:0000313" key="2">
    <source>
        <dbReference type="Proteomes" id="UP000182130"/>
    </source>
</evidence>
<dbReference type="AlphaFoldDB" id="A0A1G8RPC2"/>
<dbReference type="Proteomes" id="UP000182130">
    <property type="component" value="Unassembled WGS sequence"/>
</dbReference>
<dbReference type="EMBL" id="FNEI01000008">
    <property type="protein sequence ID" value="SDJ18762.1"/>
    <property type="molecule type" value="Genomic_DNA"/>
</dbReference>
<dbReference type="Pfam" id="PF08922">
    <property type="entry name" value="DUF1905"/>
    <property type="match status" value="1"/>
</dbReference>
<name>A0A1G8RPC2_9MICC</name>
<organism evidence="1 2">
    <name type="scientific">Arthrobacter cupressi</name>
    <dbReference type="NCBI Taxonomy" id="1045773"/>
    <lineage>
        <taxon>Bacteria</taxon>
        <taxon>Bacillati</taxon>
        <taxon>Actinomycetota</taxon>
        <taxon>Actinomycetes</taxon>
        <taxon>Micrococcales</taxon>
        <taxon>Micrococcaceae</taxon>
        <taxon>Arthrobacter</taxon>
    </lineage>
</organism>
<accession>A0A1G8RPC2</accession>
<proteinExistence type="predicted"/>
<dbReference type="RefSeq" id="WP_074589067.1">
    <property type="nucleotide sequence ID" value="NZ_FNEI01000008.1"/>
</dbReference>
<dbReference type="InterPro" id="IPR015018">
    <property type="entry name" value="DUF1905"/>
</dbReference>
<protein>
    <recommendedName>
        <fullName evidence="3">DUF1905 domain-containing protein</fullName>
    </recommendedName>
</protein>
<keyword evidence="2" id="KW-1185">Reference proteome</keyword>